<proteinExistence type="predicted"/>
<keyword evidence="2" id="KW-1185">Reference proteome</keyword>
<organism evidence="1 2">
    <name type="scientific">Campylobacter novaezeelandiae</name>
    <dbReference type="NCBI Taxonomy" id="2267891"/>
    <lineage>
        <taxon>Bacteria</taxon>
        <taxon>Pseudomonadati</taxon>
        <taxon>Campylobacterota</taxon>
        <taxon>Epsilonproteobacteria</taxon>
        <taxon>Campylobacterales</taxon>
        <taxon>Campylobacteraceae</taxon>
        <taxon>Campylobacter</taxon>
    </lineage>
</organism>
<protein>
    <recommendedName>
        <fullName evidence="3">Prepilin-type N-terminal cleavage/methylation domain-containing protein</fullName>
    </recommendedName>
</protein>
<evidence type="ECO:0000313" key="1">
    <source>
        <dbReference type="EMBL" id="TBR81154.1"/>
    </source>
</evidence>
<evidence type="ECO:0008006" key="3">
    <source>
        <dbReference type="Google" id="ProtNLM"/>
    </source>
</evidence>
<reference evidence="1 2" key="1">
    <citation type="submission" date="2018-07" db="EMBL/GenBank/DDBJ databases">
        <title>Campylobacter zealandensis sp. nov., isolated from birds and water in New Zealand.</title>
        <authorList>
            <person name="Wilkinson D.A."/>
            <person name="Biggs P.J."/>
            <person name="French N.P."/>
            <person name="Midwinter A.C."/>
        </authorList>
    </citation>
    <scope>NUCLEOTIDE SEQUENCE [LARGE SCALE GENOMIC DNA]</scope>
    <source>
        <strain evidence="1 2">B423b</strain>
    </source>
</reference>
<gene>
    <name evidence="1" type="ORF">DU473_04955</name>
</gene>
<accession>A0A4Q9JU77</accession>
<dbReference type="EMBL" id="QPGR01000007">
    <property type="protein sequence ID" value="TBR81154.1"/>
    <property type="molecule type" value="Genomic_DNA"/>
</dbReference>
<sequence>MKKAFTFLEIILGLIIFSILSIIISKVLSQIYFYHFETLKNQNTILNLKNALLSLEKITQKCLNIKIQNNALTCLLFDEENLLFLKDKQAFIINSTLILKDKDEKYYSPKSNFLIQYHNNKDLFNLNDKFIYILFKDDIYKSLIIDNENLFLEHNFTGHFLPLQAKLNLFLKNEELKYEVDPFSKNHTLKGILAQNISDFTINQNNKGIKIKLCSSQDNKNLCLEKLIYNEKSLYFN</sequence>
<name>A0A4Q9JU77_9BACT</name>
<dbReference type="AlphaFoldDB" id="A0A4Q9JU77"/>
<evidence type="ECO:0000313" key="2">
    <source>
        <dbReference type="Proteomes" id="UP000292583"/>
    </source>
</evidence>
<comment type="caution">
    <text evidence="1">The sequence shown here is derived from an EMBL/GenBank/DDBJ whole genome shotgun (WGS) entry which is preliminary data.</text>
</comment>
<dbReference type="Proteomes" id="UP000292583">
    <property type="component" value="Unassembled WGS sequence"/>
</dbReference>
<dbReference type="RefSeq" id="WP_131162953.1">
    <property type="nucleotide sequence ID" value="NZ_CP076657.1"/>
</dbReference>
<dbReference type="OrthoDB" id="5354581at2"/>